<comment type="caution">
    <text evidence="1">The sequence shown here is derived from an EMBL/GenBank/DDBJ whole genome shotgun (WGS) entry which is preliminary data.</text>
</comment>
<dbReference type="Gene3D" id="3.40.50.300">
    <property type="entry name" value="P-loop containing nucleotide triphosphate hydrolases"/>
    <property type="match status" value="1"/>
</dbReference>
<evidence type="ECO:0000313" key="2">
    <source>
        <dbReference type="Proteomes" id="UP000749559"/>
    </source>
</evidence>
<dbReference type="SUPFAM" id="SSF52540">
    <property type="entry name" value="P-loop containing nucleoside triphosphate hydrolases"/>
    <property type="match status" value="1"/>
</dbReference>
<gene>
    <name evidence="1" type="ORF">OFUS_LOCUS1222</name>
</gene>
<organism evidence="1 2">
    <name type="scientific">Owenia fusiformis</name>
    <name type="common">Polychaete worm</name>
    <dbReference type="NCBI Taxonomy" id="6347"/>
    <lineage>
        <taxon>Eukaryota</taxon>
        <taxon>Metazoa</taxon>
        <taxon>Spiralia</taxon>
        <taxon>Lophotrochozoa</taxon>
        <taxon>Annelida</taxon>
        <taxon>Polychaeta</taxon>
        <taxon>Sedentaria</taxon>
        <taxon>Canalipalpata</taxon>
        <taxon>Sabellida</taxon>
        <taxon>Oweniida</taxon>
        <taxon>Oweniidae</taxon>
        <taxon>Owenia</taxon>
    </lineage>
</organism>
<dbReference type="AlphaFoldDB" id="A0A8J1U987"/>
<dbReference type="InterPro" id="IPR027417">
    <property type="entry name" value="P-loop_NTPase"/>
</dbReference>
<reference evidence="1" key="1">
    <citation type="submission" date="2022-03" db="EMBL/GenBank/DDBJ databases">
        <authorList>
            <person name="Martin C."/>
        </authorList>
    </citation>
    <scope>NUCLEOTIDE SEQUENCE</scope>
</reference>
<dbReference type="OrthoDB" id="408512at2759"/>
<proteinExistence type="predicted"/>
<accession>A0A8J1U987</accession>
<dbReference type="Proteomes" id="UP000749559">
    <property type="component" value="Unassembled WGS sequence"/>
</dbReference>
<evidence type="ECO:0000313" key="1">
    <source>
        <dbReference type="EMBL" id="CAH1773650.1"/>
    </source>
</evidence>
<sequence>MTSNTADSSSVMKPDASRKRHSSFSGHIIHGHHHHRSNLKVVGGWLLTICIILSVAMIYFEQLHQTNLNVYANLNNCEECNVTLSSSNCTYAAQSRHFVVLAAPRTGSTLLVQLINQHPDLKSYQELLHMDMHLSPRGLDNSPKYKVFHYVRDVIHKWGCYKLTGFKLYTQHLEDAKIDLRTVLELLEWPKVIVLHRENMFEAYASLRKAFQTHIWNTEIPEVAKRLQAVRVNVTWTEYKEYFQRQRRLWYASLKDLEGYPFLINFTYNDVAHFHKEVMKKIEKFLGVPPSPVPYEPLLIKIGTGTLHQKVQNFQEIEEWYLEEFEDDVKINLNDMKEKLQNPEERDKIAAFFFRLARPQGALEAPAHEVEQIYPELE</sequence>
<name>A0A8J1U987_OWEFU</name>
<protein>
    <submittedName>
        <fullName evidence="1">Uncharacterized protein</fullName>
    </submittedName>
</protein>
<dbReference type="EMBL" id="CAIIXF020000001">
    <property type="protein sequence ID" value="CAH1773650.1"/>
    <property type="molecule type" value="Genomic_DNA"/>
</dbReference>
<keyword evidence="2" id="KW-1185">Reference proteome</keyword>